<dbReference type="RefSeq" id="WP_186869987.1">
    <property type="nucleotide sequence ID" value="NZ_JACOOL010000007.1"/>
</dbReference>
<dbReference type="InterPro" id="IPR051911">
    <property type="entry name" value="SDR_oxidoreductase"/>
</dbReference>
<dbReference type="Gene3D" id="3.40.50.720">
    <property type="entry name" value="NAD(P)-binding Rossmann-like Domain"/>
    <property type="match status" value="1"/>
</dbReference>
<dbReference type="Proteomes" id="UP000637359">
    <property type="component" value="Unassembled WGS sequence"/>
</dbReference>
<keyword evidence="2" id="KW-0560">Oxidoreductase</keyword>
<sequence length="274" mass="31205">MKVAFVTGANGGFGKLIIIELLKAGYRVIGAMRNQANQKEIMDMAREINVNQRLEIVEMDVTDEERIKEVSKWISDHFGQLDVLINNAGYSQGGFTSDLTMEEWENQYDTNVMGVIRTTFHLLPLLRKSTQGKIINMSSVSGYFGFPGMGPYCSSKFALEGYSESLRMELLPMRIYVSLVEPASFKTGIWEKGLEVGERIGNDTIKKNAYAFAKQSYQNAGDPIEVAKLVRRICEANRPKFRYQVGKGAKSLWLMKKFIPWTWIEKTVMRKLNR</sequence>
<dbReference type="CDD" id="cd05374">
    <property type="entry name" value="17beta-HSD-like_SDR_c"/>
    <property type="match status" value="1"/>
</dbReference>
<dbReference type="NCBIfam" id="NF005372">
    <property type="entry name" value="PRK06914.1"/>
    <property type="match status" value="1"/>
</dbReference>
<evidence type="ECO:0000256" key="1">
    <source>
        <dbReference type="ARBA" id="ARBA00006484"/>
    </source>
</evidence>
<dbReference type="PANTHER" id="PTHR43976">
    <property type="entry name" value="SHORT CHAIN DEHYDROGENASE"/>
    <property type="match status" value="1"/>
</dbReference>
<dbReference type="SUPFAM" id="SSF51735">
    <property type="entry name" value="NAD(P)-binding Rossmann-fold domains"/>
    <property type="match status" value="1"/>
</dbReference>
<name>A0A923L6C5_9BACI</name>
<dbReference type="GO" id="GO:0016491">
    <property type="term" value="F:oxidoreductase activity"/>
    <property type="evidence" value="ECO:0007669"/>
    <property type="project" value="UniProtKB-KW"/>
</dbReference>
<dbReference type="PRINTS" id="PR00080">
    <property type="entry name" value="SDRFAMILY"/>
</dbReference>
<dbReference type="InterPro" id="IPR020904">
    <property type="entry name" value="Sc_DH/Rdtase_CS"/>
</dbReference>
<evidence type="ECO:0000313" key="4">
    <source>
        <dbReference type="EMBL" id="MBC5637274.1"/>
    </source>
</evidence>
<dbReference type="PROSITE" id="PS00061">
    <property type="entry name" value="ADH_SHORT"/>
    <property type="match status" value="1"/>
</dbReference>
<dbReference type="InterPro" id="IPR036291">
    <property type="entry name" value="NAD(P)-bd_dom_sf"/>
</dbReference>
<organism evidence="4 5">
    <name type="scientific">Ornithinibacillus hominis</name>
    <dbReference type="NCBI Taxonomy" id="2763055"/>
    <lineage>
        <taxon>Bacteria</taxon>
        <taxon>Bacillati</taxon>
        <taxon>Bacillota</taxon>
        <taxon>Bacilli</taxon>
        <taxon>Bacillales</taxon>
        <taxon>Bacillaceae</taxon>
        <taxon>Ornithinibacillus</taxon>
    </lineage>
</organism>
<reference evidence="4" key="1">
    <citation type="submission" date="2020-08" db="EMBL/GenBank/DDBJ databases">
        <title>Genome public.</title>
        <authorList>
            <person name="Liu C."/>
            <person name="Sun Q."/>
        </authorList>
    </citation>
    <scope>NUCLEOTIDE SEQUENCE</scope>
    <source>
        <strain evidence="4">BX22</strain>
    </source>
</reference>
<dbReference type="AlphaFoldDB" id="A0A923L6C5"/>
<evidence type="ECO:0000313" key="5">
    <source>
        <dbReference type="Proteomes" id="UP000637359"/>
    </source>
</evidence>
<comment type="caution">
    <text evidence="4">The sequence shown here is derived from an EMBL/GenBank/DDBJ whole genome shotgun (WGS) entry which is preliminary data.</text>
</comment>
<dbReference type="Pfam" id="PF00106">
    <property type="entry name" value="adh_short"/>
    <property type="match status" value="1"/>
</dbReference>
<gene>
    <name evidence="4" type="ORF">H8S33_10710</name>
</gene>
<dbReference type="EMBL" id="JACOOL010000007">
    <property type="protein sequence ID" value="MBC5637274.1"/>
    <property type="molecule type" value="Genomic_DNA"/>
</dbReference>
<comment type="similarity">
    <text evidence="1 3">Belongs to the short-chain dehydrogenases/reductases (SDR) family.</text>
</comment>
<dbReference type="PANTHER" id="PTHR43976:SF16">
    <property type="entry name" value="SHORT-CHAIN DEHYDROGENASE_REDUCTASE FAMILY PROTEIN"/>
    <property type="match status" value="1"/>
</dbReference>
<dbReference type="InterPro" id="IPR002347">
    <property type="entry name" value="SDR_fam"/>
</dbReference>
<dbReference type="PRINTS" id="PR00081">
    <property type="entry name" value="GDHRDH"/>
</dbReference>
<protein>
    <submittedName>
        <fullName evidence="4">SDR family oxidoreductase</fullName>
    </submittedName>
</protein>
<accession>A0A923L6C5</accession>
<keyword evidence="5" id="KW-1185">Reference proteome</keyword>
<evidence type="ECO:0000256" key="2">
    <source>
        <dbReference type="ARBA" id="ARBA00023002"/>
    </source>
</evidence>
<proteinExistence type="inferred from homology"/>
<evidence type="ECO:0000256" key="3">
    <source>
        <dbReference type="RuleBase" id="RU000363"/>
    </source>
</evidence>